<dbReference type="InterPro" id="IPR050833">
    <property type="entry name" value="Poly_Biosynth_Transport"/>
</dbReference>
<feature type="transmembrane region" description="Helical" evidence="6">
    <location>
        <begin position="239"/>
        <end position="260"/>
    </location>
</feature>
<dbReference type="STRING" id="583356.Igag_0392"/>
<evidence type="ECO:0000256" key="4">
    <source>
        <dbReference type="ARBA" id="ARBA00022989"/>
    </source>
</evidence>
<feature type="transmembrane region" description="Helical" evidence="6">
    <location>
        <begin position="476"/>
        <end position="497"/>
    </location>
</feature>
<dbReference type="Pfam" id="PF01943">
    <property type="entry name" value="Polysacc_synt"/>
    <property type="match status" value="1"/>
</dbReference>
<keyword evidence="2" id="KW-1003">Cell membrane</keyword>
<feature type="transmembrane region" description="Helical" evidence="6">
    <location>
        <begin position="411"/>
        <end position="433"/>
    </location>
</feature>
<evidence type="ECO:0000256" key="2">
    <source>
        <dbReference type="ARBA" id="ARBA00022475"/>
    </source>
</evidence>
<reference evidence="7 8" key="1">
    <citation type="journal article" date="2010" name="Stand. Genomic Sci.">
        <title>Complete genome sequence of Ignisphaera aggregans type strain (AQ1.S1).</title>
        <authorList>
            <person name="Goker M."/>
            <person name="Held B."/>
            <person name="Lapidus A."/>
            <person name="Nolan M."/>
            <person name="Spring S."/>
            <person name="Yasawong M."/>
            <person name="Lucas S."/>
            <person name="Glavina Del Rio T."/>
            <person name="Tice H."/>
            <person name="Cheng J.F."/>
            <person name="Goodwin L."/>
            <person name="Tapia R."/>
            <person name="Pitluck S."/>
            <person name="Liolios K."/>
            <person name="Ivanova N."/>
            <person name="Mavromatis K."/>
            <person name="Mikhailova N."/>
            <person name="Pati A."/>
            <person name="Chen A."/>
            <person name="Palaniappan K."/>
            <person name="Brambilla E."/>
            <person name="Land M."/>
            <person name="Hauser L."/>
            <person name="Chang Y.J."/>
            <person name="Jeffries C.D."/>
            <person name="Brettin T."/>
            <person name="Detter J.C."/>
            <person name="Han C."/>
            <person name="Rohde M."/>
            <person name="Sikorski J."/>
            <person name="Woyke T."/>
            <person name="Bristow J."/>
            <person name="Eisen J.A."/>
            <person name="Markowitz V."/>
            <person name="Hugenholtz P."/>
            <person name="Kyrpides N.C."/>
            <person name="Klenk H.P."/>
        </authorList>
    </citation>
    <scope>NUCLEOTIDE SEQUENCE [LARGE SCALE GENOMIC DNA]</scope>
    <source>
        <strain evidence="8">DSM 17230 / JCM 13409 / AQ1.S1</strain>
    </source>
</reference>
<feature type="transmembrane region" description="Helical" evidence="6">
    <location>
        <begin position="171"/>
        <end position="193"/>
    </location>
</feature>
<feature type="transmembrane region" description="Helical" evidence="6">
    <location>
        <begin position="199"/>
        <end position="218"/>
    </location>
</feature>
<dbReference type="HOGENOM" id="CLU_526426_0_0_2"/>
<feature type="transmembrane region" description="Helical" evidence="6">
    <location>
        <begin position="322"/>
        <end position="345"/>
    </location>
</feature>
<feature type="transmembrane region" description="Helical" evidence="6">
    <location>
        <begin position="445"/>
        <end position="464"/>
    </location>
</feature>
<feature type="transmembrane region" description="Helical" evidence="6">
    <location>
        <begin position="60"/>
        <end position="82"/>
    </location>
</feature>
<dbReference type="AlphaFoldDB" id="E0SR83"/>
<keyword evidence="8" id="KW-1185">Reference proteome</keyword>
<feature type="transmembrane region" description="Helical" evidence="6">
    <location>
        <begin position="351"/>
        <end position="375"/>
    </location>
</feature>
<dbReference type="Proteomes" id="UP000001304">
    <property type="component" value="Chromosome"/>
</dbReference>
<keyword evidence="4 6" id="KW-1133">Transmembrane helix</keyword>
<comment type="subcellular location">
    <subcellularLocation>
        <location evidence="1">Cell membrane</location>
        <topology evidence="1">Multi-pass membrane protein</topology>
    </subcellularLocation>
</comment>
<dbReference type="InterPro" id="IPR002797">
    <property type="entry name" value="Polysacc_synth"/>
</dbReference>
<evidence type="ECO:0000256" key="1">
    <source>
        <dbReference type="ARBA" id="ARBA00004651"/>
    </source>
</evidence>
<dbReference type="BioCyc" id="IAGG583356:GHAH-396-MONOMER"/>
<dbReference type="KEGG" id="iag:Igag_0392"/>
<feature type="transmembrane region" description="Helical" evidence="6">
    <location>
        <begin position="136"/>
        <end position="159"/>
    </location>
</feature>
<evidence type="ECO:0000256" key="6">
    <source>
        <dbReference type="SAM" id="Phobius"/>
    </source>
</evidence>
<dbReference type="PANTHER" id="PTHR30250:SF28">
    <property type="entry name" value="POLYSACCHARIDE BIOSYNTHESIS PROTEIN"/>
    <property type="match status" value="1"/>
</dbReference>
<keyword evidence="5 6" id="KW-0472">Membrane</keyword>
<proteinExistence type="predicted"/>
<feature type="transmembrane region" description="Helical" evidence="6">
    <location>
        <begin position="387"/>
        <end position="405"/>
    </location>
</feature>
<evidence type="ECO:0000313" key="7">
    <source>
        <dbReference type="EMBL" id="ADM27232.1"/>
    </source>
</evidence>
<sequence length="537" mass="59606">MGTNSINQKEYILDISKTSARNAFYLFIGDFSYNFILAIGSIIIARMLGPEGYGIFSLSLVPPIFLVSVTSLGIDTAILRYVHSFYIERKYDDTINIIKTGLLIRTSIGLLLTIICYSFSLQLAKYIINRPDVSEYIRITSVVALLQSLYPIFLNIFIGIDNALKASLIKISYSTVKTIASIAFLLLGLGVIGALLGNIIGYVFAIAVGIYMLIRIYLSLRNNQYRANWNKNIINYMKILLVYGLPLYVGGVIGVLLGLYQNVLLAYNLSDNEIGGFRAMANLSTLVTVVSIPISTALLTLFTKVSTNNGDLNTSLAIANKYSSIVILPITILSMILSREIMYIFYGSEYIFISGYLPLYLAPNLLVGIGSISIPSMFNGIGDTKRNMYISTINAVIFIPIAYFMTIKYKLHGYLIASIISGISSSIAGVLLAKKYVDKPIDLRTIAPIYLASIISIIPLIIFLRIPLPLPRFISVARLLIGAIIYLVTFVVFASIFRGINERDVNYFEEIFKGIPLIEHIIHWLASIARIVFSYAK</sequence>
<keyword evidence="3 6" id="KW-0812">Transmembrane</keyword>
<evidence type="ECO:0000313" key="8">
    <source>
        <dbReference type="Proteomes" id="UP000001304"/>
    </source>
</evidence>
<feature type="transmembrane region" description="Helical" evidence="6">
    <location>
        <begin position="280"/>
        <end position="302"/>
    </location>
</feature>
<name>E0SR83_IGNAA</name>
<protein>
    <submittedName>
        <fullName evidence="7">Polysaccharide biosynthesis protein</fullName>
    </submittedName>
</protein>
<feature type="transmembrane region" description="Helical" evidence="6">
    <location>
        <begin position="102"/>
        <end position="124"/>
    </location>
</feature>
<organism evidence="7 8">
    <name type="scientific">Ignisphaera aggregans (strain DSM 17230 / JCM 13409 / AQ1.S1)</name>
    <dbReference type="NCBI Taxonomy" id="583356"/>
    <lineage>
        <taxon>Archaea</taxon>
        <taxon>Thermoproteota</taxon>
        <taxon>Thermoprotei</taxon>
        <taxon>Desulfurococcales</taxon>
        <taxon>Desulfurococcaceae</taxon>
        <taxon>Ignisphaera</taxon>
    </lineage>
</organism>
<feature type="transmembrane region" description="Helical" evidence="6">
    <location>
        <begin position="23"/>
        <end position="48"/>
    </location>
</feature>
<dbReference type="GO" id="GO:0005886">
    <property type="term" value="C:plasma membrane"/>
    <property type="evidence" value="ECO:0007669"/>
    <property type="project" value="UniProtKB-SubCell"/>
</dbReference>
<gene>
    <name evidence="7" type="ordered locus">Igag_0392</name>
</gene>
<evidence type="ECO:0000256" key="3">
    <source>
        <dbReference type="ARBA" id="ARBA00022692"/>
    </source>
</evidence>
<dbReference type="EMBL" id="CP002098">
    <property type="protein sequence ID" value="ADM27232.1"/>
    <property type="molecule type" value="Genomic_DNA"/>
</dbReference>
<evidence type="ECO:0000256" key="5">
    <source>
        <dbReference type="ARBA" id="ARBA00023136"/>
    </source>
</evidence>
<accession>E0SR83</accession>
<dbReference type="PANTHER" id="PTHR30250">
    <property type="entry name" value="PST FAMILY PREDICTED COLANIC ACID TRANSPORTER"/>
    <property type="match status" value="1"/>
</dbReference>